<dbReference type="SUPFAM" id="SSF81345">
    <property type="entry name" value="ABC transporter involved in vitamin B12 uptake, BtuC"/>
    <property type="match status" value="1"/>
</dbReference>
<evidence type="ECO:0000313" key="9">
    <source>
        <dbReference type="EMBL" id="RDH44027.1"/>
    </source>
</evidence>
<keyword evidence="5 8" id="KW-0812">Transmembrane</keyword>
<evidence type="ECO:0000256" key="1">
    <source>
        <dbReference type="ARBA" id="ARBA00004651"/>
    </source>
</evidence>
<sequence length="371" mass="39772">MSRSHSHSVATKDTGRAGRQRLKSTNIKKIDCVCLHFAQWTVTFSKRAFYLHLLLWLLLLVASLFTLMQGSVAISFGDFWLLCQGAGQSAHQLLVWDIRWPRLLAGVLTGVALAAAGTLLQQITQNRLSSPEVLGVNEGATFLLLLGLLLSPLNILGPWWLAPLGAVLVGIILAFLAGGIGGRGYQILLVGVALAYFTRALNDLVISRATAQHASAVHSWTLGNLANSDYTELMPASLLLMLCLVSAFGVAWHLRLFKFTEPHVQSLGVNVRQVQFMALALALVMAGLGVGIGGPISFVAIAAPILISRWLPPHVLGLGNSCLLGGILVIVADTLGRIVLAPNEIPVGVVTSLLGGPFLLWVLLQEKEVKR</sequence>
<dbReference type="InterPro" id="IPR000522">
    <property type="entry name" value="ABC_transptr_permease_BtuC"/>
</dbReference>
<dbReference type="GO" id="GO:0005886">
    <property type="term" value="C:plasma membrane"/>
    <property type="evidence" value="ECO:0007669"/>
    <property type="project" value="UniProtKB-SubCell"/>
</dbReference>
<evidence type="ECO:0000256" key="3">
    <source>
        <dbReference type="ARBA" id="ARBA00022448"/>
    </source>
</evidence>
<feature type="transmembrane region" description="Helical" evidence="8">
    <location>
        <begin position="159"/>
        <end position="180"/>
    </location>
</feature>
<feature type="transmembrane region" description="Helical" evidence="8">
    <location>
        <begin position="133"/>
        <end position="153"/>
    </location>
</feature>
<evidence type="ECO:0000256" key="6">
    <source>
        <dbReference type="ARBA" id="ARBA00022989"/>
    </source>
</evidence>
<feature type="transmembrane region" description="Helical" evidence="8">
    <location>
        <begin position="315"/>
        <end position="339"/>
    </location>
</feature>
<proteinExistence type="inferred from homology"/>
<evidence type="ECO:0000313" key="10">
    <source>
        <dbReference type="Proteomes" id="UP000257039"/>
    </source>
</evidence>
<dbReference type="RefSeq" id="WP_094787247.1">
    <property type="nucleotide sequence ID" value="NZ_NDXW01000001.1"/>
</dbReference>
<dbReference type="PANTHER" id="PTHR30472:SF25">
    <property type="entry name" value="ABC TRANSPORTER PERMEASE PROTEIN MJ0876-RELATED"/>
    <property type="match status" value="1"/>
</dbReference>
<feature type="transmembrane region" description="Helical" evidence="8">
    <location>
        <begin position="103"/>
        <end position="121"/>
    </location>
</feature>
<dbReference type="GO" id="GO:0022857">
    <property type="term" value="F:transmembrane transporter activity"/>
    <property type="evidence" value="ECO:0007669"/>
    <property type="project" value="InterPro"/>
</dbReference>
<evidence type="ECO:0000256" key="8">
    <source>
        <dbReference type="SAM" id="Phobius"/>
    </source>
</evidence>
<evidence type="ECO:0000256" key="7">
    <source>
        <dbReference type="ARBA" id="ARBA00023136"/>
    </source>
</evidence>
<dbReference type="CDD" id="cd06550">
    <property type="entry name" value="TM_ABC_iron-siderophores_like"/>
    <property type="match status" value="1"/>
</dbReference>
<feature type="transmembrane region" description="Helical" evidence="8">
    <location>
        <begin position="233"/>
        <end position="254"/>
    </location>
</feature>
<gene>
    <name evidence="9" type="ORF">B9G39_11535</name>
</gene>
<name>A0A4P9VNI5_9GAMM</name>
<comment type="caution">
    <text evidence="9">The sequence shown here is derived from an EMBL/GenBank/DDBJ whole genome shotgun (WGS) entry which is preliminary data.</text>
</comment>
<protein>
    <submittedName>
        <fullName evidence="9">Iron ABC transporter permease</fullName>
    </submittedName>
</protein>
<keyword evidence="10" id="KW-1185">Reference proteome</keyword>
<keyword evidence="4" id="KW-1003">Cell membrane</keyword>
<keyword evidence="3" id="KW-0813">Transport</keyword>
<feature type="transmembrane region" description="Helical" evidence="8">
    <location>
        <begin position="345"/>
        <end position="364"/>
    </location>
</feature>
<dbReference type="EMBL" id="NDXW01000001">
    <property type="protein sequence ID" value="RDH44027.1"/>
    <property type="molecule type" value="Genomic_DNA"/>
</dbReference>
<dbReference type="InterPro" id="IPR037294">
    <property type="entry name" value="ABC_BtuC-like"/>
</dbReference>
<evidence type="ECO:0000256" key="4">
    <source>
        <dbReference type="ARBA" id="ARBA00022475"/>
    </source>
</evidence>
<keyword evidence="6 8" id="KW-1133">Transmembrane helix</keyword>
<comment type="subcellular location">
    <subcellularLocation>
        <location evidence="1">Cell membrane</location>
        <topology evidence="1">Multi-pass membrane protein</topology>
    </subcellularLocation>
</comment>
<evidence type="ECO:0000256" key="2">
    <source>
        <dbReference type="ARBA" id="ARBA00007935"/>
    </source>
</evidence>
<dbReference type="AlphaFoldDB" id="A0A4P9VNI5"/>
<dbReference type="Gene3D" id="1.10.3470.10">
    <property type="entry name" value="ABC transporter involved in vitamin B12 uptake, BtuC"/>
    <property type="match status" value="1"/>
</dbReference>
<feature type="transmembrane region" description="Helical" evidence="8">
    <location>
        <begin position="49"/>
        <end position="68"/>
    </location>
</feature>
<organism evidence="9 10">
    <name type="scientific">Zooshikella ganghwensis</name>
    <dbReference type="NCBI Taxonomy" id="202772"/>
    <lineage>
        <taxon>Bacteria</taxon>
        <taxon>Pseudomonadati</taxon>
        <taxon>Pseudomonadota</taxon>
        <taxon>Gammaproteobacteria</taxon>
        <taxon>Oceanospirillales</taxon>
        <taxon>Zooshikellaceae</taxon>
        <taxon>Zooshikella</taxon>
    </lineage>
</organism>
<accession>A0A4P9VNI5</accession>
<dbReference type="Proteomes" id="UP000257039">
    <property type="component" value="Unassembled WGS sequence"/>
</dbReference>
<dbReference type="Pfam" id="PF01032">
    <property type="entry name" value="FecCD"/>
    <property type="match status" value="1"/>
</dbReference>
<comment type="similarity">
    <text evidence="2">Belongs to the binding-protein-dependent transport system permease family. FecCD subfamily.</text>
</comment>
<dbReference type="PANTHER" id="PTHR30472">
    <property type="entry name" value="FERRIC ENTEROBACTIN TRANSPORT SYSTEM PERMEASE PROTEIN"/>
    <property type="match status" value="1"/>
</dbReference>
<feature type="transmembrane region" description="Helical" evidence="8">
    <location>
        <begin position="274"/>
        <end position="303"/>
    </location>
</feature>
<evidence type="ECO:0000256" key="5">
    <source>
        <dbReference type="ARBA" id="ARBA00022692"/>
    </source>
</evidence>
<reference evidence="9 10" key="1">
    <citation type="submission" date="2017-04" db="EMBL/GenBank/DDBJ databases">
        <title>Draft genome sequence of Zooshikella ganghwensis VG4 isolated from Red Sea sediments.</title>
        <authorList>
            <person name="Rehman Z."/>
            <person name="Alam I."/>
            <person name="Kamau A."/>
            <person name="Bajic V."/>
            <person name="Leiknes T."/>
        </authorList>
    </citation>
    <scope>NUCLEOTIDE SEQUENCE [LARGE SCALE GENOMIC DNA]</scope>
    <source>
        <strain evidence="9 10">VG4</strain>
    </source>
</reference>
<keyword evidence="7 8" id="KW-0472">Membrane</keyword>